<keyword evidence="7 9" id="KW-0238">DNA-binding</keyword>
<name>A0ABU2ZHQ6_9SPHN</name>
<dbReference type="SMART" id="SM00490">
    <property type="entry name" value="HELICc"/>
    <property type="match status" value="1"/>
</dbReference>
<protein>
    <recommendedName>
        <fullName evidence="9">Transcription-repair-coupling factor</fullName>
        <shortName evidence="9">TRCF</shortName>
        <ecNumber evidence="9">3.6.4.-</ecNumber>
    </recommendedName>
</protein>
<dbReference type="PROSITE" id="PS51194">
    <property type="entry name" value="HELICASE_CTER"/>
    <property type="match status" value="1"/>
</dbReference>
<organism evidence="12 13">
    <name type="scientific">Croceicoccus esteveae</name>
    <dbReference type="NCBI Taxonomy" id="3075597"/>
    <lineage>
        <taxon>Bacteria</taxon>
        <taxon>Pseudomonadati</taxon>
        <taxon>Pseudomonadota</taxon>
        <taxon>Alphaproteobacteria</taxon>
        <taxon>Sphingomonadales</taxon>
        <taxon>Erythrobacteraceae</taxon>
        <taxon>Croceicoccus</taxon>
    </lineage>
</organism>
<dbReference type="Gene3D" id="3.40.50.11180">
    <property type="match status" value="1"/>
</dbReference>
<dbReference type="Pfam" id="PF03461">
    <property type="entry name" value="TRCF"/>
    <property type="match status" value="1"/>
</dbReference>
<keyword evidence="5" id="KW-0347">Helicase</keyword>
<dbReference type="PANTHER" id="PTHR47964:SF1">
    <property type="entry name" value="ATP-DEPENDENT DNA HELICASE HOMOLOG RECG, CHLOROPLASTIC"/>
    <property type="match status" value="1"/>
</dbReference>
<comment type="similarity">
    <text evidence="9">In the C-terminal section; belongs to the helicase family. RecG subfamily.</text>
</comment>
<dbReference type="InterPro" id="IPR005118">
    <property type="entry name" value="TRCF_C"/>
</dbReference>
<dbReference type="InterPro" id="IPR014001">
    <property type="entry name" value="Helicase_ATP-bd"/>
</dbReference>
<dbReference type="Gene3D" id="3.90.1150.50">
    <property type="entry name" value="Transcription-repair-coupling factor, D7 domain"/>
    <property type="match status" value="1"/>
</dbReference>
<dbReference type="InterPro" id="IPR001650">
    <property type="entry name" value="Helicase_C-like"/>
</dbReference>
<dbReference type="SUPFAM" id="SSF52540">
    <property type="entry name" value="P-loop containing nucleoside triphosphate hydrolases"/>
    <property type="match status" value="2"/>
</dbReference>
<keyword evidence="3 9" id="KW-0227">DNA damage</keyword>
<dbReference type="EC" id="3.6.4.-" evidence="9"/>
<sequence length="1081" mass="115734">MSSDANAITRLTASPVTPVADMGTCETAAALAEALTQGDLLLAAADEPRARSIYESLRALAPDAVVAFVPSSDALPGEAAPASPANVGERVSSLRRVRQALAAEDRLPVALITTGEAIARAYPPPDAFAALPPSARVGAPVDLTRLCGELEEIGYFHDERVDEPGEIALRGQVLDIFPADAACPLRIEEQNGTIIGIKIYDPFDQRTIEALQHCEIGRASEPLLQDGGVSLLAHLPQARIMVPAAADDRRKRFLALSEDAARHRPQAVPAIITEERWQEVCAAREILALHRLAAPPPRFAESRSAFRQFVRLARAERDAGNHIVIIGSARDLRFLQRRIGSVMKEELAYVTRWRDIPESACDKIKAIIAPADRGFYSGGPVSGPFAGTTIMAIAAADLLGSRAETTSGSTLQAVEALSGFGDIRIDDIVVHEDHGIGRVAGLEPMPALPGESEGSGGDAIVLAYADDNLRLVPVAEADRIWRYGAEADAVTLDRLDGSSWHRRRADIDAAIAESARALSELAAARDSETAPVLDPPSDAYERFAAGFPFTETPDQAKAIAAVRDDLAAGKPMDRLVIGDVGYGKTEIALRAAAIAALSGKQVALAAPTTVLARQHLETFAQRFAGSGIIVAGLSRLVGAAQARHVKAGLADGSVHIVIGTGAVAGKTVCYKDLGLVIVDEEQRFGTRDKEKLRAMSAGHMLSLSATPIPRTLQNALIGLQQLSVIATPPARRQPIRTTVGTFDTGQVRSAILREKARGGQSFVVVPRIEDMEPVAERLGRLMPELELLQAHGRMPAGEIDEAMVRFGRGEGDILLATNIIEAGLDVPRANTMVIWRADRFGLSQLHQLRGRVGRASRRGHVMLLTDPDASIAPRTMKRLRTLEAFDRLGAGFAISARDLDMRGAGDLLGDAQAGHMKLIGIDLYQFLLEAALRTTRGEQVERWTPELNLGVGGTLPESWVPNPELRVTLYARLARIDDAFDLDAFAEELEDRFGAMPEEARRLLALARVRVSAKAASIARIDAGPAAIALTPAKDFAGNAAATPLVRKGDRLLLPVEIADPDERLEQVAQLVEMLLPEGST</sequence>
<evidence type="ECO:0000256" key="2">
    <source>
        <dbReference type="ARBA" id="ARBA00022741"/>
    </source>
</evidence>
<evidence type="ECO:0000256" key="5">
    <source>
        <dbReference type="ARBA" id="ARBA00022806"/>
    </source>
</evidence>
<keyword evidence="1 9" id="KW-0963">Cytoplasm</keyword>
<feature type="domain" description="Helicase ATP-binding" evidence="10">
    <location>
        <begin position="565"/>
        <end position="725"/>
    </location>
</feature>
<dbReference type="SUPFAM" id="SSF141259">
    <property type="entry name" value="CarD-like"/>
    <property type="match status" value="1"/>
</dbReference>
<proteinExistence type="inferred from homology"/>
<keyword evidence="8 9" id="KW-0234">DNA repair</keyword>
<dbReference type="Gene3D" id="2.40.10.170">
    <property type="match status" value="1"/>
</dbReference>
<dbReference type="Pfam" id="PF17757">
    <property type="entry name" value="UvrB_inter"/>
    <property type="match status" value="1"/>
</dbReference>
<evidence type="ECO:0000256" key="4">
    <source>
        <dbReference type="ARBA" id="ARBA00022801"/>
    </source>
</evidence>
<dbReference type="InterPro" id="IPR036101">
    <property type="entry name" value="CarD-like/TRCF_RID_sf"/>
</dbReference>
<dbReference type="InterPro" id="IPR011545">
    <property type="entry name" value="DEAD/DEAH_box_helicase_dom"/>
</dbReference>
<evidence type="ECO:0000256" key="6">
    <source>
        <dbReference type="ARBA" id="ARBA00022840"/>
    </source>
</evidence>
<dbReference type="InterPro" id="IPR037235">
    <property type="entry name" value="TRCF-like_C_D7"/>
</dbReference>
<keyword evidence="2 9" id="KW-0547">Nucleotide-binding</keyword>
<dbReference type="SMART" id="SM00487">
    <property type="entry name" value="DEXDc"/>
    <property type="match status" value="1"/>
</dbReference>
<evidence type="ECO:0000256" key="9">
    <source>
        <dbReference type="HAMAP-Rule" id="MF_00969"/>
    </source>
</evidence>
<keyword evidence="6 9" id="KW-0067">ATP-binding</keyword>
<dbReference type="Proteomes" id="UP001259803">
    <property type="component" value="Unassembled WGS sequence"/>
</dbReference>
<evidence type="ECO:0000256" key="7">
    <source>
        <dbReference type="ARBA" id="ARBA00023125"/>
    </source>
</evidence>
<dbReference type="RefSeq" id="WP_311340699.1">
    <property type="nucleotide sequence ID" value="NZ_JAVRHS010000005.1"/>
</dbReference>
<comment type="caution">
    <text evidence="12">The sequence shown here is derived from an EMBL/GenBank/DDBJ whole genome shotgun (WGS) entry which is preliminary data.</text>
</comment>
<dbReference type="Pfam" id="PF00271">
    <property type="entry name" value="Helicase_C"/>
    <property type="match status" value="1"/>
</dbReference>
<evidence type="ECO:0000259" key="11">
    <source>
        <dbReference type="PROSITE" id="PS51194"/>
    </source>
</evidence>
<evidence type="ECO:0000256" key="8">
    <source>
        <dbReference type="ARBA" id="ARBA00023204"/>
    </source>
</evidence>
<dbReference type="SMART" id="SM01058">
    <property type="entry name" value="CarD_TRCF"/>
    <property type="match status" value="1"/>
</dbReference>
<dbReference type="InterPro" id="IPR003711">
    <property type="entry name" value="CarD-like/TRCF_RID"/>
</dbReference>
<dbReference type="EMBL" id="JAVRHS010000005">
    <property type="protein sequence ID" value="MDT0576125.1"/>
    <property type="molecule type" value="Genomic_DNA"/>
</dbReference>
<evidence type="ECO:0000313" key="12">
    <source>
        <dbReference type="EMBL" id="MDT0576125.1"/>
    </source>
</evidence>
<evidence type="ECO:0000256" key="1">
    <source>
        <dbReference type="ARBA" id="ARBA00022490"/>
    </source>
</evidence>
<dbReference type="Gene3D" id="3.30.2060.10">
    <property type="entry name" value="Penicillin-binding protein 1b domain"/>
    <property type="match status" value="1"/>
</dbReference>
<dbReference type="InterPro" id="IPR041471">
    <property type="entry name" value="UvrB_inter"/>
</dbReference>
<evidence type="ECO:0000256" key="3">
    <source>
        <dbReference type="ARBA" id="ARBA00022763"/>
    </source>
</evidence>
<dbReference type="InterPro" id="IPR047112">
    <property type="entry name" value="RecG/Mfd"/>
</dbReference>
<keyword evidence="4 9" id="KW-0378">Hydrolase</keyword>
<dbReference type="PANTHER" id="PTHR47964">
    <property type="entry name" value="ATP-DEPENDENT DNA HELICASE HOMOLOG RECG, CHLOROPLASTIC"/>
    <property type="match status" value="1"/>
</dbReference>
<comment type="subcellular location">
    <subcellularLocation>
        <location evidence="9">Cytoplasm</location>
    </subcellularLocation>
</comment>
<evidence type="ECO:0000313" key="13">
    <source>
        <dbReference type="Proteomes" id="UP001259803"/>
    </source>
</evidence>
<comment type="function">
    <text evidence="9">Couples transcription and DNA repair by recognizing RNA polymerase (RNAP) stalled at DNA lesions. Mediates ATP-dependent release of RNAP and its truncated transcript from the DNA, and recruitment of nucleotide excision repair machinery to the damaged site.</text>
</comment>
<dbReference type="Gene3D" id="3.40.50.300">
    <property type="entry name" value="P-loop containing nucleotide triphosphate hydrolases"/>
    <property type="match status" value="2"/>
</dbReference>
<gene>
    <name evidence="9" type="primary">mfd</name>
    <name evidence="12" type="ORF">RM533_07985</name>
</gene>
<reference evidence="12 13" key="1">
    <citation type="submission" date="2023-09" db="EMBL/GenBank/DDBJ databases">
        <authorList>
            <person name="Rey-Velasco X."/>
        </authorList>
    </citation>
    <scope>NUCLEOTIDE SEQUENCE [LARGE SCALE GENOMIC DNA]</scope>
    <source>
        <strain evidence="12 13">F390</strain>
    </source>
</reference>
<dbReference type="InterPro" id="IPR027417">
    <property type="entry name" value="P-loop_NTPase"/>
</dbReference>
<dbReference type="PROSITE" id="PS51192">
    <property type="entry name" value="HELICASE_ATP_BIND_1"/>
    <property type="match status" value="1"/>
</dbReference>
<accession>A0ABU2ZHQ6</accession>
<comment type="similarity">
    <text evidence="9">In the N-terminal section; belongs to the UvrB family.</text>
</comment>
<dbReference type="SMART" id="SM00982">
    <property type="entry name" value="TRCF"/>
    <property type="match status" value="1"/>
</dbReference>
<evidence type="ECO:0000259" key="10">
    <source>
        <dbReference type="PROSITE" id="PS51192"/>
    </source>
</evidence>
<feature type="domain" description="Helicase C-terminal" evidence="11">
    <location>
        <begin position="746"/>
        <end position="900"/>
    </location>
</feature>
<keyword evidence="13" id="KW-1185">Reference proteome</keyword>
<dbReference type="SUPFAM" id="SSF143517">
    <property type="entry name" value="TRCF domain-like"/>
    <property type="match status" value="1"/>
</dbReference>
<dbReference type="Pfam" id="PF02559">
    <property type="entry name" value="CarD_TRCF_RID"/>
    <property type="match status" value="1"/>
</dbReference>
<dbReference type="InterPro" id="IPR004576">
    <property type="entry name" value="Mfd"/>
</dbReference>
<dbReference type="Pfam" id="PF00270">
    <property type="entry name" value="DEAD"/>
    <property type="match status" value="1"/>
</dbReference>
<dbReference type="HAMAP" id="MF_00969">
    <property type="entry name" value="TRCF"/>
    <property type="match status" value="1"/>
</dbReference>